<sequence>MTEDPEGLPAKSVLCGWGGHTSPDPFFARFYHTATGTDSAERGQTVGAASSTITYYYNCYHPPGDWREDTTNHGAGGDGLLRRCCDASNRPVGMMSLSANQRTQNIFPTARNPDESSPCLKML</sequence>
<dbReference type="EMBL" id="CAJGYM010000056">
    <property type="protein sequence ID" value="CAD6195493.1"/>
    <property type="molecule type" value="Genomic_DNA"/>
</dbReference>
<protein>
    <submittedName>
        <fullName evidence="1">Uncharacterized protein</fullName>
    </submittedName>
</protein>
<proteinExistence type="predicted"/>
<accession>A0A8S1HG01</accession>
<evidence type="ECO:0000313" key="1">
    <source>
        <dbReference type="EMBL" id="CAD6195493.1"/>
    </source>
</evidence>
<dbReference type="AlphaFoldDB" id="A0A8S1HG01"/>
<gene>
    <name evidence="1" type="ORF">CAUJ_LOCUS11412</name>
</gene>
<evidence type="ECO:0000313" key="2">
    <source>
        <dbReference type="Proteomes" id="UP000835052"/>
    </source>
</evidence>
<name>A0A8S1HG01_9PELO</name>
<keyword evidence="2" id="KW-1185">Reference proteome</keyword>
<dbReference type="Proteomes" id="UP000835052">
    <property type="component" value="Unassembled WGS sequence"/>
</dbReference>
<comment type="caution">
    <text evidence="1">The sequence shown here is derived from an EMBL/GenBank/DDBJ whole genome shotgun (WGS) entry which is preliminary data.</text>
</comment>
<reference evidence="1" key="1">
    <citation type="submission" date="2020-10" db="EMBL/GenBank/DDBJ databases">
        <authorList>
            <person name="Kikuchi T."/>
        </authorList>
    </citation>
    <scope>NUCLEOTIDE SEQUENCE</scope>
    <source>
        <strain evidence="1">NKZ352</strain>
    </source>
</reference>
<organism evidence="1 2">
    <name type="scientific">Caenorhabditis auriculariae</name>
    <dbReference type="NCBI Taxonomy" id="2777116"/>
    <lineage>
        <taxon>Eukaryota</taxon>
        <taxon>Metazoa</taxon>
        <taxon>Ecdysozoa</taxon>
        <taxon>Nematoda</taxon>
        <taxon>Chromadorea</taxon>
        <taxon>Rhabditida</taxon>
        <taxon>Rhabditina</taxon>
        <taxon>Rhabditomorpha</taxon>
        <taxon>Rhabditoidea</taxon>
        <taxon>Rhabditidae</taxon>
        <taxon>Peloderinae</taxon>
        <taxon>Caenorhabditis</taxon>
    </lineage>
</organism>